<name>A0A9D2B5R4_9GAMM</name>
<gene>
    <name evidence="2" type="ORF">H9854_08205</name>
</gene>
<dbReference type="PANTHER" id="PTHR38690">
    <property type="entry name" value="PROTEASE-RELATED"/>
    <property type="match status" value="1"/>
</dbReference>
<dbReference type="EMBL" id="DXFC01000244">
    <property type="protein sequence ID" value="HIX62198.1"/>
    <property type="molecule type" value="Genomic_DNA"/>
</dbReference>
<accession>A0A9D2B5R4</accession>
<evidence type="ECO:0000259" key="1">
    <source>
        <dbReference type="Pfam" id="PF13116"/>
    </source>
</evidence>
<sequence>MHPYRQMARWTLTLLALLLAMLALLLLLLRLLLHQIDLLGPQVEYLLEARTGAAVELGALSGGLSRFDPSLEGHRLSVTTQRGEAGLPLLDVEHLRLRLDAAASLRAGVPVVEDARLSGITLHLYQDEQGGWHWPDPARIPPELLVGDFDLERLDFWVGVLLRQRAWVEDVRLVLHGQERRVELTAPQLLMTGDARHAHLEGEIHLEGHQEATLQAVLEIFPGPTGLRDFSAALQASMRLDTLVDLVELFTPDDPLRLEDARGDVTLWGRWHRGALADARLDADVPRLALSRGDTPIVLEPFKARGQWLRSDSGWEAWLQGDAAVADWAEPAELESGRKPALPYFWHMRHDADGWWLTTSEFELASLAAWRERVLLPEALVRTIDALEPRGLISGLAVGHRQGRWLARAALHEVEVEPWDEAPGGGPLDAWVEAEDLSGRIEFVGVNEPTFKIPQIYTSPMALSHASGEVRWSYEGPRTFVSGRHLKAGWQDAEVEGSFGLAIGGGVHGGLGLDLSFRDADARERPLVEWLPVNVLGEELNEWLAEGVAGYVPRGELRLHLPLRKGGSDIEPQLRLDLEITEGQLLFDPRWPMIESLQGRLTAGINQLDAEVTSAQSLGVQGRNGQISLHDDVLQVSGDLSADGSALRRYLSAIPADGVELVEDWQGVGETEGHLEVSTRLGEEEELVVDLDSRVDMQQLVYLPLGVPVENVQGALAWRQRDREGGLQGELTGRLFDGPIQVGFDTLGGRIELEGSAQASALLERFDLAAFNTRVSGRLPWQGHFTLGDTGTRFRFDSQLQGLGIELPAPLGKAAEETRPLWVRGDLDQRWIEAELGGDARLR</sequence>
<dbReference type="Proteomes" id="UP000824248">
    <property type="component" value="Unassembled WGS sequence"/>
</dbReference>
<dbReference type="InterPro" id="IPR011836">
    <property type="entry name" value="YhdP"/>
</dbReference>
<protein>
    <submittedName>
        <fullName evidence="2">DUF3971 domain-containing protein</fullName>
    </submittedName>
</protein>
<dbReference type="Pfam" id="PF13116">
    <property type="entry name" value="YhdP"/>
    <property type="match status" value="1"/>
</dbReference>
<evidence type="ECO:0000313" key="3">
    <source>
        <dbReference type="Proteomes" id="UP000824248"/>
    </source>
</evidence>
<reference evidence="2" key="1">
    <citation type="journal article" date="2021" name="PeerJ">
        <title>Extensive microbial diversity within the chicken gut microbiome revealed by metagenomics and culture.</title>
        <authorList>
            <person name="Gilroy R."/>
            <person name="Ravi A."/>
            <person name="Getino M."/>
            <person name="Pursley I."/>
            <person name="Horton D.L."/>
            <person name="Alikhan N.F."/>
            <person name="Baker D."/>
            <person name="Gharbi K."/>
            <person name="Hall N."/>
            <person name="Watson M."/>
            <person name="Adriaenssens E.M."/>
            <person name="Foster-Nyarko E."/>
            <person name="Jarju S."/>
            <person name="Secka A."/>
            <person name="Antonio M."/>
            <person name="Oren A."/>
            <person name="Chaudhuri R.R."/>
            <person name="La Ragione R."/>
            <person name="Hildebrand F."/>
            <person name="Pallen M.J."/>
        </authorList>
    </citation>
    <scope>NUCLEOTIDE SEQUENCE</scope>
    <source>
        <strain evidence="2">1193</strain>
    </source>
</reference>
<dbReference type="PANTHER" id="PTHR38690:SF1">
    <property type="entry name" value="PROTEASE"/>
    <property type="match status" value="1"/>
</dbReference>
<organism evidence="2 3">
    <name type="scientific">Candidatus Halomonas stercoripullorum</name>
    <dbReference type="NCBI Taxonomy" id="2838617"/>
    <lineage>
        <taxon>Bacteria</taxon>
        <taxon>Pseudomonadati</taxon>
        <taxon>Pseudomonadota</taxon>
        <taxon>Gammaproteobacteria</taxon>
        <taxon>Oceanospirillales</taxon>
        <taxon>Halomonadaceae</taxon>
        <taxon>Halomonas</taxon>
    </lineage>
</organism>
<reference evidence="2" key="2">
    <citation type="submission" date="2021-04" db="EMBL/GenBank/DDBJ databases">
        <authorList>
            <person name="Gilroy R."/>
        </authorList>
    </citation>
    <scope>NUCLEOTIDE SEQUENCE</scope>
    <source>
        <strain evidence="2">1193</strain>
    </source>
</reference>
<dbReference type="AlphaFoldDB" id="A0A9D2B5R4"/>
<dbReference type="InterPro" id="IPR025263">
    <property type="entry name" value="YhdP_central"/>
</dbReference>
<proteinExistence type="predicted"/>
<evidence type="ECO:0000313" key="2">
    <source>
        <dbReference type="EMBL" id="HIX62198.1"/>
    </source>
</evidence>
<feature type="domain" description="YhdP central" evidence="1">
    <location>
        <begin position="5"/>
        <end position="840"/>
    </location>
</feature>
<feature type="non-terminal residue" evidence="2">
    <location>
        <position position="843"/>
    </location>
</feature>
<comment type="caution">
    <text evidence="2">The sequence shown here is derived from an EMBL/GenBank/DDBJ whole genome shotgun (WGS) entry which is preliminary data.</text>
</comment>